<dbReference type="GO" id="GO:0016020">
    <property type="term" value="C:membrane"/>
    <property type="evidence" value="ECO:0007669"/>
    <property type="project" value="TreeGrafter"/>
</dbReference>
<evidence type="ECO:0000256" key="3">
    <source>
        <dbReference type="ARBA" id="ARBA00022741"/>
    </source>
</evidence>
<keyword evidence="2" id="KW-0677">Repeat</keyword>
<accession>A0A8R2NLC7</accession>
<comment type="subcellular location">
    <subcellularLocation>
        <location evidence="1">Endomembrane system</location>
        <topology evidence="1">Multi-pass membrane protein</topology>
    </subcellularLocation>
</comment>
<dbReference type="KEGG" id="api:115033034"/>
<evidence type="ECO:0000313" key="5">
    <source>
        <dbReference type="EnsemblMetazoa" id="XP_029342240.1"/>
    </source>
</evidence>
<dbReference type="Proteomes" id="UP000007819">
    <property type="component" value="Chromosome A1"/>
</dbReference>
<reference evidence="5" key="2">
    <citation type="submission" date="2022-06" db="UniProtKB">
        <authorList>
            <consortium name="EnsemblMetazoa"/>
        </authorList>
    </citation>
    <scope>IDENTIFICATION</scope>
</reference>
<evidence type="ECO:0000313" key="6">
    <source>
        <dbReference type="Proteomes" id="UP000007819"/>
    </source>
</evidence>
<dbReference type="PANTHER" id="PTHR24223:SF443">
    <property type="entry name" value="MULTIDRUG-RESISTANCE LIKE PROTEIN 1, ISOFORM I"/>
    <property type="match status" value="1"/>
</dbReference>
<proteinExistence type="predicted"/>
<dbReference type="GO" id="GO:0005524">
    <property type="term" value="F:ATP binding"/>
    <property type="evidence" value="ECO:0007669"/>
    <property type="project" value="UniProtKB-KW"/>
</dbReference>
<dbReference type="GeneID" id="115033034"/>
<dbReference type="GO" id="GO:0012505">
    <property type="term" value="C:endomembrane system"/>
    <property type="evidence" value="ECO:0007669"/>
    <property type="project" value="UniProtKB-SubCell"/>
</dbReference>
<evidence type="ECO:0000256" key="4">
    <source>
        <dbReference type="ARBA" id="ARBA00022840"/>
    </source>
</evidence>
<protein>
    <submittedName>
        <fullName evidence="5">Uncharacterized protein</fullName>
    </submittedName>
</protein>
<reference evidence="6" key="1">
    <citation type="submission" date="2010-06" db="EMBL/GenBank/DDBJ databases">
        <authorList>
            <person name="Jiang H."/>
            <person name="Abraham K."/>
            <person name="Ali S."/>
            <person name="Alsbrooks S.L."/>
            <person name="Anim B.N."/>
            <person name="Anosike U.S."/>
            <person name="Attaway T."/>
            <person name="Bandaranaike D.P."/>
            <person name="Battles P.K."/>
            <person name="Bell S.N."/>
            <person name="Bell A.V."/>
            <person name="Beltran B."/>
            <person name="Bickham C."/>
            <person name="Bustamante Y."/>
            <person name="Caleb T."/>
            <person name="Canada A."/>
            <person name="Cardenas V."/>
            <person name="Carter K."/>
            <person name="Chacko J."/>
            <person name="Chandrabose M.N."/>
            <person name="Chavez D."/>
            <person name="Chavez A."/>
            <person name="Chen L."/>
            <person name="Chu H.-S."/>
            <person name="Claassen K.J."/>
            <person name="Cockrell R."/>
            <person name="Collins M."/>
            <person name="Cooper J.A."/>
            <person name="Cree A."/>
            <person name="Curry S.M."/>
            <person name="Da Y."/>
            <person name="Dao M.D."/>
            <person name="Das B."/>
            <person name="Davila M.-L."/>
            <person name="Davy-Carroll L."/>
            <person name="Denson S."/>
            <person name="Dinh H."/>
            <person name="Ebong V.E."/>
            <person name="Edwards J.R."/>
            <person name="Egan A."/>
            <person name="El-Daye J."/>
            <person name="Escobedo L."/>
            <person name="Fernandez S."/>
            <person name="Fernando P.R."/>
            <person name="Flagg N."/>
            <person name="Forbes L.D."/>
            <person name="Fowler R.G."/>
            <person name="Fu Q."/>
            <person name="Gabisi R.A."/>
            <person name="Ganer J."/>
            <person name="Garbino Pronczuk A."/>
            <person name="Garcia R.M."/>
            <person name="Garner T."/>
            <person name="Garrett T.E."/>
            <person name="Gonzalez D.A."/>
            <person name="Hamid H."/>
            <person name="Hawkins E.S."/>
            <person name="Hirani K."/>
            <person name="Hogues M.E."/>
            <person name="Hollins B."/>
            <person name="Hsiao C.-H."/>
            <person name="Jabil R."/>
            <person name="James M.L."/>
            <person name="Jhangiani S.N."/>
            <person name="Johnson B."/>
            <person name="Johnson Q."/>
            <person name="Joshi V."/>
            <person name="Kalu J.B."/>
            <person name="Kam C."/>
            <person name="Kashfia A."/>
            <person name="Keebler J."/>
            <person name="Kisamo H."/>
            <person name="Kovar C.L."/>
            <person name="Lago L.A."/>
            <person name="Lai C.-Y."/>
            <person name="Laidlaw J."/>
            <person name="Lara F."/>
            <person name="Le T.-K."/>
            <person name="Lee S.L."/>
            <person name="Legall F.H."/>
            <person name="Lemon S.J."/>
            <person name="Lewis L.R."/>
            <person name="Li B."/>
            <person name="Liu Y."/>
            <person name="Liu Y.-S."/>
            <person name="Lopez J."/>
            <person name="Lozado R.J."/>
            <person name="Lu J."/>
            <person name="Madu R.C."/>
            <person name="Maheshwari M."/>
            <person name="Maheshwari R."/>
            <person name="Malloy K."/>
            <person name="Martinez E."/>
            <person name="Mathew T."/>
            <person name="Mercado I.C."/>
            <person name="Mercado C."/>
            <person name="Meyer B."/>
            <person name="Montgomery K."/>
            <person name="Morgan M.B."/>
            <person name="Munidasa M."/>
            <person name="Nazareth L.V."/>
            <person name="Nelson J."/>
            <person name="Ng B.M."/>
            <person name="Nguyen N.B."/>
            <person name="Nguyen P.Q."/>
            <person name="Nguyen T."/>
            <person name="Obregon M."/>
            <person name="Okwuonu G.O."/>
            <person name="Onwere C.G."/>
            <person name="Orozco G."/>
            <person name="Parra A."/>
            <person name="Patel S."/>
            <person name="Patil S."/>
            <person name="Perez A."/>
            <person name="Perez Y."/>
            <person name="Pham C."/>
            <person name="Primus E.L."/>
            <person name="Pu L.-L."/>
            <person name="Puazo M."/>
            <person name="Qin X."/>
            <person name="Quiroz J.B."/>
            <person name="Reese J."/>
            <person name="Richards S."/>
            <person name="Rives C.M."/>
            <person name="Robberts R."/>
            <person name="Ruiz S.J."/>
            <person name="Ruiz M.J."/>
            <person name="Santibanez J."/>
            <person name="Schneider B.W."/>
            <person name="Sisson I."/>
            <person name="Smith M."/>
            <person name="Sodergren E."/>
            <person name="Song X.-Z."/>
            <person name="Song B.B."/>
            <person name="Summersgill H."/>
            <person name="Thelus R."/>
            <person name="Thornton R.D."/>
            <person name="Trejos Z.Y."/>
            <person name="Usmani K."/>
            <person name="Vattathil S."/>
            <person name="Villasana D."/>
            <person name="Walker D.L."/>
            <person name="Wang S."/>
            <person name="Wang K."/>
            <person name="White C.S."/>
            <person name="Williams A.C."/>
            <person name="Williamson J."/>
            <person name="Wilson K."/>
            <person name="Woghiren I.O."/>
            <person name="Woodworth J.R."/>
            <person name="Worley K.C."/>
            <person name="Wright R.A."/>
            <person name="Wu W."/>
            <person name="Young L."/>
            <person name="Zhang L."/>
            <person name="Zhang J."/>
            <person name="Zhu Y."/>
            <person name="Muzny D.M."/>
            <person name="Weinstock G."/>
            <person name="Gibbs R.A."/>
        </authorList>
    </citation>
    <scope>NUCLEOTIDE SEQUENCE [LARGE SCALE GENOMIC DNA]</scope>
    <source>
        <strain evidence="6">LSR1</strain>
    </source>
</reference>
<organism evidence="5 6">
    <name type="scientific">Acyrthosiphon pisum</name>
    <name type="common">Pea aphid</name>
    <dbReference type="NCBI Taxonomy" id="7029"/>
    <lineage>
        <taxon>Eukaryota</taxon>
        <taxon>Metazoa</taxon>
        <taxon>Ecdysozoa</taxon>
        <taxon>Arthropoda</taxon>
        <taxon>Hexapoda</taxon>
        <taxon>Insecta</taxon>
        <taxon>Pterygota</taxon>
        <taxon>Neoptera</taxon>
        <taxon>Paraneoptera</taxon>
        <taxon>Hemiptera</taxon>
        <taxon>Sternorrhyncha</taxon>
        <taxon>Aphidomorpha</taxon>
        <taxon>Aphidoidea</taxon>
        <taxon>Aphididae</taxon>
        <taxon>Macrosiphini</taxon>
        <taxon>Acyrthosiphon</taxon>
    </lineage>
</organism>
<dbReference type="RefSeq" id="XP_029342240.1">
    <property type="nucleotide sequence ID" value="XM_029486380.1"/>
</dbReference>
<dbReference type="EnsemblMetazoa" id="XM_029486380.1">
    <property type="protein sequence ID" value="XP_029342240.1"/>
    <property type="gene ID" value="LOC115033034"/>
</dbReference>
<dbReference type="InterPro" id="IPR050173">
    <property type="entry name" value="ABC_transporter_C-like"/>
</dbReference>
<dbReference type="AlphaFoldDB" id="A0A8R2NLC7"/>
<dbReference type="PANTHER" id="PTHR24223">
    <property type="entry name" value="ATP-BINDING CASSETTE SUB-FAMILY C"/>
    <property type="match status" value="1"/>
</dbReference>
<name>A0A8R2NLC7_ACYPI</name>
<dbReference type="OrthoDB" id="6630753at2759"/>
<keyword evidence="4" id="KW-0067">ATP-binding</keyword>
<keyword evidence="3" id="KW-0547">Nucleotide-binding</keyword>
<evidence type="ECO:0000256" key="1">
    <source>
        <dbReference type="ARBA" id="ARBA00004127"/>
    </source>
</evidence>
<evidence type="ECO:0000256" key="2">
    <source>
        <dbReference type="ARBA" id="ARBA00022737"/>
    </source>
</evidence>
<dbReference type="GO" id="GO:0042626">
    <property type="term" value="F:ATPase-coupled transmembrane transporter activity"/>
    <property type="evidence" value="ECO:0007669"/>
    <property type="project" value="TreeGrafter"/>
</dbReference>
<sequence>MFNLWKFVLSFFADAEPRKSNYESVQVSCPEIKASFPSKLLFSWFDSFAWSGYKHPIEFKDLWNMNYDDSSKEVVSVFDKHWEQINKLLEDAPADFKKKYDSQEKNSNFSMQRHLSIDSSKPIPRPSMEQKAKLIESEKAETGYVKWDIYIQYIKSSGTIFCITSVLLTFLYQGFYISSSIWLSIWSHDDGSLTHETENDTKRFMHLTVYGLLGFGQSKFKH</sequence>
<keyword evidence="6" id="KW-1185">Reference proteome</keyword>